<organism evidence="1 2">
    <name type="scientific">Camellia sinensis</name>
    <name type="common">Tea plant</name>
    <name type="synonym">Thea sinensis</name>
    <dbReference type="NCBI Taxonomy" id="4442"/>
    <lineage>
        <taxon>Eukaryota</taxon>
        <taxon>Viridiplantae</taxon>
        <taxon>Streptophyta</taxon>
        <taxon>Embryophyta</taxon>
        <taxon>Tracheophyta</taxon>
        <taxon>Spermatophyta</taxon>
        <taxon>Magnoliopsida</taxon>
        <taxon>eudicotyledons</taxon>
        <taxon>Gunneridae</taxon>
        <taxon>Pentapetalae</taxon>
        <taxon>asterids</taxon>
        <taxon>Ericales</taxon>
        <taxon>Theaceae</taxon>
        <taxon>Camellia</taxon>
    </lineage>
</organism>
<dbReference type="Proteomes" id="UP000593564">
    <property type="component" value="Unassembled WGS sequence"/>
</dbReference>
<accession>A0A7J7H4J1</accession>
<gene>
    <name evidence="1" type="ORF">HYC85_013847</name>
</gene>
<proteinExistence type="predicted"/>
<dbReference type="EMBL" id="JACBKZ010000006">
    <property type="protein sequence ID" value="KAF5947890.1"/>
    <property type="molecule type" value="Genomic_DNA"/>
</dbReference>
<sequence length="69" mass="7902">MANKKVCQLKGIQLLRVEIWEQQQVSKSVGVLARTLIIQARASPPLHNYGPEMHQLLAKLLNKWALIWT</sequence>
<keyword evidence="2" id="KW-1185">Reference proteome</keyword>
<protein>
    <submittedName>
        <fullName evidence="1">Uncharacterized protein</fullName>
    </submittedName>
</protein>
<name>A0A7J7H4J1_CAMSI</name>
<reference evidence="2" key="1">
    <citation type="journal article" date="2020" name="Nat. Commun.">
        <title>Genome assembly of wild tea tree DASZ reveals pedigree and selection history of tea varieties.</title>
        <authorList>
            <person name="Zhang W."/>
            <person name="Zhang Y."/>
            <person name="Qiu H."/>
            <person name="Guo Y."/>
            <person name="Wan H."/>
            <person name="Zhang X."/>
            <person name="Scossa F."/>
            <person name="Alseekh S."/>
            <person name="Zhang Q."/>
            <person name="Wang P."/>
            <person name="Xu L."/>
            <person name="Schmidt M.H."/>
            <person name="Jia X."/>
            <person name="Li D."/>
            <person name="Zhu A."/>
            <person name="Guo F."/>
            <person name="Chen W."/>
            <person name="Ni D."/>
            <person name="Usadel B."/>
            <person name="Fernie A.R."/>
            <person name="Wen W."/>
        </authorList>
    </citation>
    <scope>NUCLEOTIDE SEQUENCE [LARGE SCALE GENOMIC DNA]</scope>
    <source>
        <strain evidence="2">cv. G240</strain>
    </source>
</reference>
<comment type="caution">
    <text evidence="1">The sequence shown here is derived from an EMBL/GenBank/DDBJ whole genome shotgun (WGS) entry which is preliminary data.</text>
</comment>
<reference evidence="1 2" key="2">
    <citation type="submission" date="2020-07" db="EMBL/GenBank/DDBJ databases">
        <title>Genome assembly of wild tea tree DASZ reveals pedigree and selection history of tea varieties.</title>
        <authorList>
            <person name="Zhang W."/>
        </authorList>
    </citation>
    <scope>NUCLEOTIDE SEQUENCE [LARGE SCALE GENOMIC DNA]</scope>
    <source>
        <strain evidence="2">cv. G240</strain>
        <tissue evidence="1">Leaf</tissue>
    </source>
</reference>
<evidence type="ECO:0000313" key="1">
    <source>
        <dbReference type="EMBL" id="KAF5947890.1"/>
    </source>
</evidence>
<evidence type="ECO:0000313" key="2">
    <source>
        <dbReference type="Proteomes" id="UP000593564"/>
    </source>
</evidence>
<dbReference type="AlphaFoldDB" id="A0A7J7H4J1"/>